<evidence type="ECO:0000256" key="1">
    <source>
        <dbReference type="ARBA" id="ARBA00004945"/>
    </source>
</evidence>
<dbReference type="InterPro" id="IPR000845">
    <property type="entry name" value="Nucleoside_phosphorylase_d"/>
</dbReference>
<protein>
    <recommendedName>
        <fullName evidence="2">adenosylhomocysteine nucleosidase</fullName>
        <ecNumber evidence="2">3.2.2.9</ecNumber>
    </recommendedName>
</protein>
<sequence>MWFDLFKIKPMKIAVIGAMEVEIKHLCDALENPIKKEIHSFQFHIGTIANHEVIVLLSGVGKVSSAIGTCLLINHFTPDLIINTGTAGGLKEVQVKDIILATEVRHHDVDLTAFGYELGQQSKMPPAFIPDSFYVEKAEAVIRKHGINVNKGLVVSGDAFINCPDKFQWLKDNFRTAKAVEMEAASIAQVCHQMKTPFIVLRAISDIAGEGTTVSFDTFVTEAGKISAEINIDLIKSL</sequence>
<dbReference type="SUPFAM" id="SSF53167">
    <property type="entry name" value="Purine and uridine phosphorylases"/>
    <property type="match status" value="1"/>
</dbReference>
<gene>
    <name evidence="8" type="primary">mtnN</name>
    <name evidence="8" type="ORF">AB406_1574</name>
</gene>
<reference evidence="8 9" key="1">
    <citation type="submission" date="2015-06" db="EMBL/GenBank/DDBJ databases">
        <title>R. anatipestifer strain HXb2 is the most virulent strain so far, and the genome sequence would help us uncover the pathogenesis.</title>
        <authorList>
            <person name="Hu Q."/>
            <person name="Qi J."/>
            <person name="Bo H."/>
            <person name="Liu G."/>
            <person name="Tao M."/>
            <person name="Ding Y."/>
            <person name="Xue Y."/>
        </authorList>
    </citation>
    <scope>NUCLEOTIDE SEQUENCE [LARGE SCALE GENOMIC DNA]</scope>
    <source>
        <strain evidence="8 9">HXb2</strain>
    </source>
</reference>
<evidence type="ECO:0000259" key="7">
    <source>
        <dbReference type="Pfam" id="PF01048"/>
    </source>
</evidence>
<dbReference type="InterPro" id="IPR010049">
    <property type="entry name" value="MTA_SAH_Nsdase"/>
</dbReference>
<dbReference type="EC" id="3.2.2.9" evidence="2"/>
<dbReference type="InterPro" id="IPR035994">
    <property type="entry name" value="Nucleoside_phosphorylase_sf"/>
</dbReference>
<accession>A0A1S7DTX9</accession>
<comment type="catalytic activity">
    <reaction evidence="6">
        <text>5'-deoxyadenosine + H2O = 5-deoxy-D-ribose + adenine</text>
        <dbReference type="Rhea" id="RHEA:29859"/>
        <dbReference type="ChEBI" id="CHEBI:15377"/>
        <dbReference type="ChEBI" id="CHEBI:16708"/>
        <dbReference type="ChEBI" id="CHEBI:17319"/>
        <dbReference type="ChEBI" id="CHEBI:149540"/>
        <dbReference type="EC" id="3.2.2.9"/>
    </reaction>
    <physiologicalReaction direction="left-to-right" evidence="6">
        <dbReference type="Rhea" id="RHEA:29860"/>
    </physiologicalReaction>
</comment>
<evidence type="ECO:0000256" key="5">
    <source>
        <dbReference type="ARBA" id="ARBA00023167"/>
    </source>
</evidence>
<dbReference type="EMBL" id="CP011859">
    <property type="protein sequence ID" value="AQY22518.1"/>
    <property type="molecule type" value="Genomic_DNA"/>
</dbReference>
<proteinExistence type="predicted"/>
<organism evidence="8 9">
    <name type="scientific">Riemerella anatipestifer</name>
    <name type="common">Moraxella anatipestifer</name>
    <dbReference type="NCBI Taxonomy" id="34085"/>
    <lineage>
        <taxon>Bacteria</taxon>
        <taxon>Pseudomonadati</taxon>
        <taxon>Bacteroidota</taxon>
        <taxon>Flavobacteriia</taxon>
        <taxon>Flavobacteriales</taxon>
        <taxon>Weeksellaceae</taxon>
        <taxon>Riemerella</taxon>
    </lineage>
</organism>
<evidence type="ECO:0000256" key="4">
    <source>
        <dbReference type="ARBA" id="ARBA00022801"/>
    </source>
</evidence>
<keyword evidence="5" id="KW-0486">Methionine biosynthesis</keyword>
<dbReference type="GO" id="GO:0019509">
    <property type="term" value="P:L-methionine salvage from methylthioadenosine"/>
    <property type="evidence" value="ECO:0007669"/>
    <property type="project" value="UniProtKB-UniPathway"/>
</dbReference>
<dbReference type="GO" id="GO:0008782">
    <property type="term" value="F:adenosylhomocysteine nucleosidase activity"/>
    <property type="evidence" value="ECO:0007669"/>
    <property type="project" value="UniProtKB-EC"/>
</dbReference>
<evidence type="ECO:0000313" key="9">
    <source>
        <dbReference type="Proteomes" id="UP000189883"/>
    </source>
</evidence>
<dbReference type="GO" id="GO:0008930">
    <property type="term" value="F:methylthioadenosine nucleosidase activity"/>
    <property type="evidence" value="ECO:0007669"/>
    <property type="project" value="InterPro"/>
</dbReference>
<dbReference type="Gene3D" id="3.40.50.1580">
    <property type="entry name" value="Nucleoside phosphorylase domain"/>
    <property type="match status" value="1"/>
</dbReference>
<evidence type="ECO:0000256" key="2">
    <source>
        <dbReference type="ARBA" id="ARBA00011974"/>
    </source>
</evidence>
<dbReference type="NCBIfam" id="NF004079">
    <property type="entry name" value="PRK05584.1"/>
    <property type="match status" value="1"/>
</dbReference>
<dbReference type="Pfam" id="PF01048">
    <property type="entry name" value="PNP_UDP_1"/>
    <property type="match status" value="1"/>
</dbReference>
<dbReference type="FunFam" id="3.40.50.1580:FF:000001">
    <property type="entry name" value="MTA/SAH nucleosidase family protein"/>
    <property type="match status" value="1"/>
</dbReference>
<keyword evidence="3" id="KW-0028">Amino-acid biosynthesis</keyword>
<dbReference type="AlphaFoldDB" id="A0A1S7DTX9"/>
<comment type="pathway">
    <text evidence="1">Amino-acid biosynthesis; L-methionine biosynthesis via salvage pathway; S-methyl-5-thio-alpha-D-ribose 1-phosphate from S-methyl-5'-thioadenosine (hydrolase route): step 1/2.</text>
</comment>
<dbReference type="PANTHER" id="PTHR46832">
    <property type="entry name" value="5'-METHYLTHIOADENOSINE/S-ADENOSYLHOMOCYSTEINE NUCLEOSIDASE"/>
    <property type="match status" value="1"/>
</dbReference>
<dbReference type="UniPathway" id="UPA00904">
    <property type="reaction ID" value="UER00871"/>
</dbReference>
<dbReference type="Proteomes" id="UP000189883">
    <property type="component" value="Chromosome"/>
</dbReference>
<dbReference type="NCBIfam" id="TIGR01704">
    <property type="entry name" value="MTA_SAH-Nsdase"/>
    <property type="match status" value="1"/>
</dbReference>
<dbReference type="GO" id="GO:0019284">
    <property type="term" value="P:L-methionine salvage from S-adenosylmethionine"/>
    <property type="evidence" value="ECO:0007669"/>
    <property type="project" value="TreeGrafter"/>
</dbReference>
<evidence type="ECO:0000313" key="8">
    <source>
        <dbReference type="EMBL" id="AQY22518.1"/>
    </source>
</evidence>
<name>A0A1S7DTX9_RIEAN</name>
<evidence type="ECO:0000256" key="3">
    <source>
        <dbReference type="ARBA" id="ARBA00022605"/>
    </source>
</evidence>
<dbReference type="GO" id="GO:0005829">
    <property type="term" value="C:cytosol"/>
    <property type="evidence" value="ECO:0007669"/>
    <property type="project" value="TreeGrafter"/>
</dbReference>
<dbReference type="PANTHER" id="PTHR46832:SF1">
    <property type="entry name" value="5'-METHYLTHIOADENOSINE_S-ADENOSYLHOMOCYSTEINE NUCLEOSIDASE"/>
    <property type="match status" value="1"/>
</dbReference>
<keyword evidence="4" id="KW-0378">Hydrolase</keyword>
<feature type="domain" description="Nucleoside phosphorylase" evidence="7">
    <location>
        <begin position="12"/>
        <end position="230"/>
    </location>
</feature>
<dbReference type="GO" id="GO:0009164">
    <property type="term" value="P:nucleoside catabolic process"/>
    <property type="evidence" value="ECO:0007669"/>
    <property type="project" value="InterPro"/>
</dbReference>
<evidence type="ECO:0000256" key="6">
    <source>
        <dbReference type="ARBA" id="ARBA00050313"/>
    </source>
</evidence>
<dbReference type="CDD" id="cd09008">
    <property type="entry name" value="MTAN"/>
    <property type="match status" value="1"/>
</dbReference>